<proteinExistence type="predicted"/>
<comment type="caution">
    <text evidence="1">The sequence shown here is derived from an EMBL/GenBank/DDBJ whole genome shotgun (WGS) entry which is preliminary data.</text>
</comment>
<dbReference type="Proteomes" id="UP001190700">
    <property type="component" value="Unassembled WGS sequence"/>
</dbReference>
<protein>
    <submittedName>
        <fullName evidence="1">Uncharacterized protein</fullName>
    </submittedName>
</protein>
<organism evidence="1 2">
    <name type="scientific">Cymbomonas tetramitiformis</name>
    <dbReference type="NCBI Taxonomy" id="36881"/>
    <lineage>
        <taxon>Eukaryota</taxon>
        <taxon>Viridiplantae</taxon>
        <taxon>Chlorophyta</taxon>
        <taxon>Pyramimonadophyceae</taxon>
        <taxon>Pyramimonadales</taxon>
        <taxon>Pyramimonadaceae</taxon>
        <taxon>Cymbomonas</taxon>
    </lineage>
</organism>
<sequence length="184" mass="19785">MAISSSHNYQDGNTEPELSGMFGAKLTTTNGIVDGDCLVADAAGDAKSNNTRGIEKVKEKALIRILQAHGPCDLEAYRCLFLTFVLFTTTLSLLHFRCSWWTVVLHSFSLGTIPIFPGRCVVGILPCPPLVSGNSKMGPSNDDACGTWLGNNEGWAFCWVVGRDNWPSPVSSAASMQLSVSRTA</sequence>
<dbReference type="EMBL" id="LGRX02000920">
    <property type="protein sequence ID" value="KAK3287296.1"/>
    <property type="molecule type" value="Genomic_DNA"/>
</dbReference>
<gene>
    <name evidence="1" type="ORF">CYMTET_5190</name>
</gene>
<keyword evidence="2" id="KW-1185">Reference proteome</keyword>
<dbReference type="AlphaFoldDB" id="A0AAE0LJ54"/>
<reference evidence="1 2" key="1">
    <citation type="journal article" date="2015" name="Genome Biol. Evol.">
        <title>Comparative Genomics of a Bacterivorous Green Alga Reveals Evolutionary Causalities and Consequences of Phago-Mixotrophic Mode of Nutrition.</title>
        <authorList>
            <person name="Burns J.A."/>
            <person name="Paasch A."/>
            <person name="Narechania A."/>
            <person name="Kim E."/>
        </authorList>
    </citation>
    <scope>NUCLEOTIDE SEQUENCE [LARGE SCALE GENOMIC DNA]</scope>
    <source>
        <strain evidence="1 2">PLY_AMNH</strain>
    </source>
</reference>
<name>A0AAE0LJ54_9CHLO</name>
<accession>A0AAE0LJ54</accession>
<evidence type="ECO:0000313" key="2">
    <source>
        <dbReference type="Proteomes" id="UP001190700"/>
    </source>
</evidence>
<evidence type="ECO:0000313" key="1">
    <source>
        <dbReference type="EMBL" id="KAK3287296.1"/>
    </source>
</evidence>